<dbReference type="AlphaFoldDB" id="W7HUZ7"/>
<name>W7HUZ7_9PEZI</name>
<keyword evidence="2" id="KW-0813">Transport</keyword>
<dbReference type="OrthoDB" id="4476201at2759"/>
<proteinExistence type="predicted"/>
<evidence type="ECO:0000256" key="1">
    <source>
        <dbReference type="ARBA" id="ARBA00004141"/>
    </source>
</evidence>
<dbReference type="Proteomes" id="UP000024837">
    <property type="component" value="Unassembled WGS sequence"/>
</dbReference>
<feature type="transmembrane region" description="Helical" evidence="6">
    <location>
        <begin position="371"/>
        <end position="392"/>
    </location>
</feature>
<dbReference type="PIRSF" id="PIRSF006060">
    <property type="entry name" value="AA_transporter"/>
    <property type="match status" value="1"/>
</dbReference>
<protein>
    <recommendedName>
        <fullName evidence="9">GABA-specific permease</fullName>
    </recommendedName>
</protein>
<dbReference type="PANTHER" id="PTHR45649">
    <property type="entry name" value="AMINO-ACID PERMEASE BAT1"/>
    <property type="match status" value="1"/>
</dbReference>
<feature type="transmembrane region" description="Helical" evidence="6">
    <location>
        <begin position="186"/>
        <end position="207"/>
    </location>
</feature>
<comment type="subcellular location">
    <subcellularLocation>
        <location evidence="1">Membrane</location>
        <topology evidence="1">Multi-pass membrane protein</topology>
    </subcellularLocation>
</comment>
<evidence type="ECO:0000256" key="5">
    <source>
        <dbReference type="ARBA" id="ARBA00023136"/>
    </source>
</evidence>
<keyword evidence="8" id="KW-1185">Reference proteome</keyword>
<keyword evidence="4 6" id="KW-1133">Transmembrane helix</keyword>
<feature type="transmembrane region" description="Helical" evidence="6">
    <location>
        <begin position="470"/>
        <end position="491"/>
    </location>
</feature>
<feature type="transmembrane region" description="Helical" evidence="6">
    <location>
        <begin position="231"/>
        <end position="255"/>
    </location>
</feature>
<dbReference type="Gene3D" id="1.20.1740.10">
    <property type="entry name" value="Amino acid/polyamine transporter I"/>
    <property type="match status" value="1"/>
</dbReference>
<feature type="transmembrane region" description="Helical" evidence="6">
    <location>
        <begin position="267"/>
        <end position="289"/>
    </location>
</feature>
<feature type="transmembrane region" description="Helical" evidence="6">
    <location>
        <begin position="161"/>
        <end position="179"/>
    </location>
</feature>
<keyword evidence="3 6" id="KW-0812">Transmembrane</keyword>
<evidence type="ECO:0000256" key="4">
    <source>
        <dbReference type="ARBA" id="ARBA00022989"/>
    </source>
</evidence>
<dbReference type="GO" id="GO:0022857">
    <property type="term" value="F:transmembrane transporter activity"/>
    <property type="evidence" value="ECO:0007669"/>
    <property type="project" value="InterPro"/>
</dbReference>
<dbReference type="PANTHER" id="PTHR45649:SF6">
    <property type="entry name" value="GABA-SPECIFIC PERMEASE"/>
    <property type="match status" value="1"/>
</dbReference>
<organism evidence="7 8">
    <name type="scientific">Drechslerella stenobrocha 248</name>
    <dbReference type="NCBI Taxonomy" id="1043628"/>
    <lineage>
        <taxon>Eukaryota</taxon>
        <taxon>Fungi</taxon>
        <taxon>Dikarya</taxon>
        <taxon>Ascomycota</taxon>
        <taxon>Pezizomycotina</taxon>
        <taxon>Orbiliomycetes</taxon>
        <taxon>Orbiliales</taxon>
        <taxon>Orbiliaceae</taxon>
        <taxon>Drechslerella</taxon>
    </lineage>
</organism>
<evidence type="ECO:0000256" key="2">
    <source>
        <dbReference type="ARBA" id="ARBA00022448"/>
    </source>
</evidence>
<evidence type="ECO:0008006" key="9">
    <source>
        <dbReference type="Google" id="ProtNLM"/>
    </source>
</evidence>
<dbReference type="GO" id="GO:0016020">
    <property type="term" value="C:membrane"/>
    <property type="evidence" value="ECO:0007669"/>
    <property type="project" value="UniProtKB-SubCell"/>
</dbReference>
<sequence>MSIVSAKNGQLAKPEDAFALARLGYQQELKRSFSKIEIFGTAFSILGLVPSIASTVLYALPAGPVGLVWGWFTAGTFIFLVSVAMADLGSAMPTAGGLYWWTHYFSSPKWRNPLSFVVGYSNILGVLSGLASTNYQFALMFLSIIHMAAGSGNFAPTKTTVYLVFLVCMFTHATTMTFASKIVPKLQVVFGIGNMLLILVTIIALPAGKKQVNSAEFIFTGSANLTGWPPVWAFFMAWMCPTWSIGGFEACITLSEEVKNATRTMPWGMITACASGTILGSIIMISIAASMTTDIDRLLNTPFGQPMAQIYFDALGRDGAIAMMTLVLIAQWFMGFGVLLSASRHAWAFSRDGALPFSNFFSKVSKSRGYVPLRTIWGSSIFAMVLGLFTLITPVVTAALFTMGVAANHLAWFMPIFARVVWGRHKFVPGPFYTGVFSIPIAVTCCIFLFFSITLAMFPRQGPHVTPSTMNYTIVVDGVIWISALAFYFIAAKKWYTGPKITLDAANLTEEQEEKILKEALVDFDHIDNIDR</sequence>
<feature type="transmembrane region" description="Helical" evidence="6">
    <location>
        <begin position="320"/>
        <end position="342"/>
    </location>
</feature>
<evidence type="ECO:0000256" key="3">
    <source>
        <dbReference type="ARBA" id="ARBA00022692"/>
    </source>
</evidence>
<keyword evidence="5 6" id="KW-0472">Membrane</keyword>
<dbReference type="HOGENOM" id="CLU_004495_0_3_1"/>
<evidence type="ECO:0000313" key="8">
    <source>
        <dbReference type="Proteomes" id="UP000024837"/>
    </source>
</evidence>
<gene>
    <name evidence="7" type="ORF">DRE_00322</name>
</gene>
<evidence type="ECO:0000313" key="7">
    <source>
        <dbReference type="EMBL" id="EWC47354.1"/>
    </source>
</evidence>
<dbReference type="Pfam" id="PF13520">
    <property type="entry name" value="AA_permease_2"/>
    <property type="match status" value="1"/>
</dbReference>
<reference evidence="7 8" key="1">
    <citation type="submission" date="2013-05" db="EMBL/GenBank/DDBJ databases">
        <title>Drechslerella stenobrocha genome reveals carnivorous origination and mechanical trapping mechanism of predatory fungi.</title>
        <authorList>
            <person name="Liu X."/>
            <person name="Zhang W."/>
            <person name="Liu K."/>
        </authorList>
    </citation>
    <scope>NUCLEOTIDE SEQUENCE [LARGE SCALE GENOMIC DNA]</scope>
    <source>
        <strain evidence="7 8">248</strain>
    </source>
</reference>
<evidence type="ECO:0000256" key="6">
    <source>
        <dbReference type="SAM" id="Phobius"/>
    </source>
</evidence>
<dbReference type="InterPro" id="IPR002293">
    <property type="entry name" value="AA/rel_permease1"/>
</dbReference>
<feature type="transmembrane region" description="Helical" evidence="6">
    <location>
        <begin position="38"/>
        <end position="60"/>
    </location>
</feature>
<dbReference type="EMBL" id="KI966410">
    <property type="protein sequence ID" value="EWC47354.1"/>
    <property type="molecule type" value="Genomic_DNA"/>
</dbReference>
<feature type="transmembrane region" description="Helical" evidence="6">
    <location>
        <begin position="432"/>
        <end position="458"/>
    </location>
</feature>
<accession>W7HUZ7</accession>
<feature type="transmembrane region" description="Helical" evidence="6">
    <location>
        <begin position="398"/>
        <end position="420"/>
    </location>
</feature>